<comment type="caution">
    <text evidence="2">The sequence shown here is derived from an EMBL/GenBank/DDBJ whole genome shotgun (WGS) entry which is preliminary data.</text>
</comment>
<gene>
    <name evidence="2" type="ORF">C7445_105249</name>
</gene>
<keyword evidence="3" id="KW-1185">Reference proteome</keyword>
<dbReference type="EMBL" id="SORF01000005">
    <property type="protein sequence ID" value="TDY48067.1"/>
    <property type="molecule type" value="Genomic_DNA"/>
</dbReference>
<dbReference type="Proteomes" id="UP000294581">
    <property type="component" value="Unassembled WGS sequence"/>
</dbReference>
<proteinExistence type="predicted"/>
<evidence type="ECO:0000256" key="1">
    <source>
        <dbReference type="SAM" id="SignalP"/>
    </source>
</evidence>
<evidence type="ECO:0000313" key="2">
    <source>
        <dbReference type="EMBL" id="TDY48067.1"/>
    </source>
</evidence>
<organism evidence="2 3">
    <name type="scientific">Alicyclobacillus sacchari</name>
    <dbReference type="NCBI Taxonomy" id="392010"/>
    <lineage>
        <taxon>Bacteria</taxon>
        <taxon>Bacillati</taxon>
        <taxon>Bacillota</taxon>
        <taxon>Bacilli</taxon>
        <taxon>Bacillales</taxon>
        <taxon>Alicyclobacillaceae</taxon>
        <taxon>Alicyclobacillus</taxon>
    </lineage>
</organism>
<feature type="chain" id="PRO_5020398101" evidence="1">
    <location>
        <begin position="23"/>
        <end position="39"/>
    </location>
</feature>
<keyword evidence="1" id="KW-0732">Signal</keyword>
<name>A0A4R8LP54_9BACL</name>
<dbReference type="AlphaFoldDB" id="A0A4R8LP54"/>
<protein>
    <submittedName>
        <fullName evidence="2">Uncharacterized protein</fullName>
    </submittedName>
</protein>
<evidence type="ECO:0000313" key="3">
    <source>
        <dbReference type="Proteomes" id="UP000294581"/>
    </source>
</evidence>
<sequence length="39" mass="4112">MVTRPIFCFASLRLFLAHTASAFGLQICSLGPNSASIGL</sequence>
<reference evidence="2 3" key="1">
    <citation type="submission" date="2019-03" db="EMBL/GenBank/DDBJ databases">
        <title>Genomic Encyclopedia of Type Strains, Phase IV (KMG-IV): sequencing the most valuable type-strain genomes for metagenomic binning, comparative biology and taxonomic classification.</title>
        <authorList>
            <person name="Goeker M."/>
        </authorList>
    </citation>
    <scope>NUCLEOTIDE SEQUENCE [LARGE SCALE GENOMIC DNA]</scope>
    <source>
        <strain evidence="2 3">DSM 17974</strain>
    </source>
</reference>
<feature type="signal peptide" evidence="1">
    <location>
        <begin position="1"/>
        <end position="22"/>
    </location>
</feature>
<accession>A0A4R8LP54</accession>